<comment type="caution">
    <text evidence="3">The sequence shown here is derived from an EMBL/GenBank/DDBJ whole genome shotgun (WGS) entry which is preliminary data.</text>
</comment>
<accession>A0A5N6LQR8</accession>
<dbReference type="AlphaFoldDB" id="A0A5N6LQR8"/>
<protein>
    <recommendedName>
        <fullName evidence="2">PB1 domain-containing protein</fullName>
    </recommendedName>
</protein>
<evidence type="ECO:0000256" key="1">
    <source>
        <dbReference type="SAM" id="MobiDB-lite"/>
    </source>
</evidence>
<proteinExistence type="predicted"/>
<dbReference type="PANTHER" id="PTHR31066">
    <property type="entry name" value="OS05G0427100 PROTEIN-RELATED"/>
    <property type="match status" value="1"/>
</dbReference>
<organism evidence="3 4">
    <name type="scientific">Mikania micrantha</name>
    <name type="common">bitter vine</name>
    <dbReference type="NCBI Taxonomy" id="192012"/>
    <lineage>
        <taxon>Eukaryota</taxon>
        <taxon>Viridiplantae</taxon>
        <taxon>Streptophyta</taxon>
        <taxon>Embryophyta</taxon>
        <taxon>Tracheophyta</taxon>
        <taxon>Spermatophyta</taxon>
        <taxon>Magnoliopsida</taxon>
        <taxon>eudicotyledons</taxon>
        <taxon>Gunneridae</taxon>
        <taxon>Pentapetalae</taxon>
        <taxon>asterids</taxon>
        <taxon>campanulids</taxon>
        <taxon>Asterales</taxon>
        <taxon>Asteraceae</taxon>
        <taxon>Asteroideae</taxon>
        <taxon>Heliantheae alliance</taxon>
        <taxon>Eupatorieae</taxon>
        <taxon>Mikania</taxon>
    </lineage>
</organism>
<name>A0A5N6LQR8_9ASTR</name>
<feature type="compositionally biased region" description="Low complexity" evidence="1">
    <location>
        <begin position="68"/>
        <end position="83"/>
    </location>
</feature>
<gene>
    <name evidence="3" type="ORF">E3N88_40715</name>
</gene>
<dbReference type="EMBL" id="SZYD01000019">
    <property type="protein sequence ID" value="KAD2393738.1"/>
    <property type="molecule type" value="Genomic_DNA"/>
</dbReference>
<feature type="region of interest" description="Disordered" evidence="1">
    <location>
        <begin position="65"/>
        <end position="97"/>
    </location>
</feature>
<dbReference type="InterPro" id="IPR000270">
    <property type="entry name" value="PB1_dom"/>
</dbReference>
<sequence length="154" mass="16759">MLLVKLGELCGSSVSLRCQLPTEDLDALVSITSDEDLVNVIEEYDRQSIRQSKSLKIRAFLSLPKKLSPSPATGSSSSGSTTTHDAGSPKSPPTSATYSVVRFPVTGSNRCIYNLSKPLVQLPVRYNRAAGKVPCYAYGNPSWSYLVHNGNHWQ</sequence>
<dbReference type="Gene3D" id="3.10.20.90">
    <property type="entry name" value="Phosphatidylinositol 3-kinase Catalytic Subunit, Chain A, domain 1"/>
    <property type="match status" value="1"/>
</dbReference>
<dbReference type="OrthoDB" id="1914296at2759"/>
<feature type="domain" description="PB1" evidence="2">
    <location>
        <begin position="3"/>
        <end position="57"/>
    </location>
</feature>
<dbReference type="PANTHER" id="PTHR31066:SF71">
    <property type="entry name" value="PB1 DOMAIN-CONTAINING PROTEIN-RELATED"/>
    <property type="match status" value="1"/>
</dbReference>
<dbReference type="SUPFAM" id="SSF54277">
    <property type="entry name" value="CAD &amp; PB1 domains"/>
    <property type="match status" value="1"/>
</dbReference>
<evidence type="ECO:0000313" key="3">
    <source>
        <dbReference type="EMBL" id="KAD2393738.1"/>
    </source>
</evidence>
<dbReference type="Proteomes" id="UP000326396">
    <property type="component" value="Linkage Group LG9"/>
</dbReference>
<dbReference type="InterPro" id="IPR053198">
    <property type="entry name" value="Gynoecium_Dev_Regulator"/>
</dbReference>
<evidence type="ECO:0000259" key="2">
    <source>
        <dbReference type="Pfam" id="PF00564"/>
    </source>
</evidence>
<dbReference type="Pfam" id="PF00564">
    <property type="entry name" value="PB1"/>
    <property type="match status" value="1"/>
</dbReference>
<reference evidence="3 4" key="1">
    <citation type="submission" date="2019-05" db="EMBL/GenBank/DDBJ databases">
        <title>Mikania micrantha, genome provides insights into the molecular mechanism of rapid growth.</title>
        <authorList>
            <person name="Liu B."/>
        </authorList>
    </citation>
    <scope>NUCLEOTIDE SEQUENCE [LARGE SCALE GENOMIC DNA]</scope>
    <source>
        <strain evidence="3">NLD-2019</strain>
        <tissue evidence="3">Leaf</tissue>
    </source>
</reference>
<keyword evidence="4" id="KW-1185">Reference proteome</keyword>
<evidence type="ECO:0000313" key="4">
    <source>
        <dbReference type="Proteomes" id="UP000326396"/>
    </source>
</evidence>